<name>A0A974XKN4_9GAMM</name>
<protein>
    <submittedName>
        <fullName evidence="1">DUF2947 domain-containing protein</fullName>
    </submittedName>
</protein>
<evidence type="ECO:0000313" key="1">
    <source>
        <dbReference type="EMBL" id="QSX28993.1"/>
    </source>
</evidence>
<dbReference type="EMBL" id="CP071504">
    <property type="protein sequence ID" value="QSX28993.1"/>
    <property type="molecule type" value="Genomic_DNA"/>
</dbReference>
<dbReference type="KEGG" id="scyp:JYB88_12100"/>
<dbReference type="Pfam" id="PF11163">
    <property type="entry name" value="DUF2947"/>
    <property type="match status" value="1"/>
</dbReference>
<dbReference type="AlphaFoldDB" id="A0A974XKN4"/>
<accession>A0A974XKN4</accession>
<sequence>MTHSYIPLDQYRRKWIFNHKDLPVSDEDKARIRPLDDKSAMVVWKELVSNQSSHAEQFGKGDWQTRAKTWVKTDFWQSAWDSEAAELPAMLAEFIHWPDDTRVYFCYEKYQVIETCWDVYRRNWKCFLFFDDGPLLLSDSAKQAVWFEQSGKYHLGTRP</sequence>
<keyword evidence="2" id="KW-1185">Reference proteome</keyword>
<dbReference type="RefSeq" id="WP_207324278.1">
    <property type="nucleotide sequence ID" value="NZ_CP071504.1"/>
</dbReference>
<dbReference type="Proteomes" id="UP000663281">
    <property type="component" value="Chromosome"/>
</dbReference>
<gene>
    <name evidence="1" type="ORF">JYB88_12100</name>
</gene>
<proteinExistence type="predicted"/>
<dbReference type="InterPro" id="IPR021334">
    <property type="entry name" value="DUF2947"/>
</dbReference>
<organism evidence="1 2">
    <name type="scientific">Shewanella cyperi</name>
    <dbReference type="NCBI Taxonomy" id="2814292"/>
    <lineage>
        <taxon>Bacteria</taxon>
        <taxon>Pseudomonadati</taxon>
        <taxon>Pseudomonadota</taxon>
        <taxon>Gammaproteobacteria</taxon>
        <taxon>Alteromonadales</taxon>
        <taxon>Shewanellaceae</taxon>
        <taxon>Shewanella</taxon>
    </lineage>
</organism>
<evidence type="ECO:0000313" key="2">
    <source>
        <dbReference type="Proteomes" id="UP000663281"/>
    </source>
</evidence>
<reference evidence="1 2" key="1">
    <citation type="submission" date="2021-03" db="EMBL/GenBank/DDBJ databases">
        <title>Novel species identification of genus Shewanella.</title>
        <authorList>
            <person name="Liu G."/>
            <person name="Zhang Q."/>
        </authorList>
    </citation>
    <scope>NUCLEOTIDE SEQUENCE [LARGE SCALE GENOMIC DNA]</scope>
    <source>
        <strain evidence="1 2">FJAT-53726</strain>
    </source>
</reference>